<dbReference type="InterPro" id="IPR006860">
    <property type="entry name" value="FecR"/>
</dbReference>
<feature type="transmembrane region" description="Helical" evidence="1">
    <location>
        <begin position="83"/>
        <end position="102"/>
    </location>
</feature>
<evidence type="ECO:0000259" key="2">
    <source>
        <dbReference type="Pfam" id="PF04773"/>
    </source>
</evidence>
<keyword evidence="1" id="KW-0472">Membrane</keyword>
<keyword evidence="1" id="KW-0812">Transmembrane</keyword>
<dbReference type="InterPro" id="IPR012373">
    <property type="entry name" value="Ferrdict_sens_TM"/>
</dbReference>
<organism evidence="4 5">
    <name type="scientific">Euzebyella saccharophila</name>
    <dbReference type="NCBI Taxonomy" id="679664"/>
    <lineage>
        <taxon>Bacteria</taxon>
        <taxon>Pseudomonadati</taxon>
        <taxon>Bacteroidota</taxon>
        <taxon>Flavobacteriia</taxon>
        <taxon>Flavobacteriales</taxon>
        <taxon>Flavobacteriaceae</taxon>
        <taxon>Euzebyella</taxon>
    </lineage>
</organism>
<dbReference type="PANTHER" id="PTHR30273">
    <property type="entry name" value="PERIPLASMIC SIGNAL SENSOR AND SIGMA FACTOR ACTIVATOR FECR-RELATED"/>
    <property type="match status" value="1"/>
</dbReference>
<feature type="domain" description="Protein FecR C-terminal" evidence="3">
    <location>
        <begin position="326"/>
        <end position="395"/>
    </location>
</feature>
<dbReference type="Gene3D" id="3.55.50.30">
    <property type="match status" value="1"/>
</dbReference>
<dbReference type="Proteomes" id="UP001595814">
    <property type="component" value="Unassembled WGS sequence"/>
</dbReference>
<dbReference type="Pfam" id="PF04773">
    <property type="entry name" value="FecR"/>
    <property type="match status" value="1"/>
</dbReference>
<evidence type="ECO:0000259" key="3">
    <source>
        <dbReference type="Pfam" id="PF16344"/>
    </source>
</evidence>
<dbReference type="PANTHER" id="PTHR30273:SF2">
    <property type="entry name" value="PROTEIN FECR"/>
    <property type="match status" value="1"/>
</dbReference>
<protein>
    <submittedName>
        <fullName evidence="4">FecR family protein</fullName>
    </submittedName>
</protein>
<dbReference type="RefSeq" id="WP_192461989.1">
    <property type="nucleotide sequence ID" value="NZ_JACYFJ010000002.1"/>
</dbReference>
<feature type="domain" description="FecR protein" evidence="2">
    <location>
        <begin position="182"/>
        <end position="281"/>
    </location>
</feature>
<evidence type="ECO:0000313" key="4">
    <source>
        <dbReference type="EMBL" id="MFC4097296.1"/>
    </source>
</evidence>
<keyword evidence="5" id="KW-1185">Reference proteome</keyword>
<proteinExistence type="predicted"/>
<dbReference type="Gene3D" id="2.60.120.1440">
    <property type="match status" value="1"/>
</dbReference>
<dbReference type="InterPro" id="IPR032508">
    <property type="entry name" value="FecR_C"/>
</dbReference>
<gene>
    <name evidence="4" type="ORF">ACFOUT_15500</name>
</gene>
<evidence type="ECO:0000256" key="1">
    <source>
        <dbReference type="SAM" id="Phobius"/>
    </source>
</evidence>
<reference evidence="5" key="1">
    <citation type="journal article" date="2019" name="Int. J. Syst. Evol. Microbiol.">
        <title>The Global Catalogue of Microorganisms (GCM) 10K type strain sequencing project: providing services to taxonomists for standard genome sequencing and annotation.</title>
        <authorList>
            <consortium name="The Broad Institute Genomics Platform"/>
            <consortium name="The Broad Institute Genome Sequencing Center for Infectious Disease"/>
            <person name="Wu L."/>
            <person name="Ma J."/>
        </authorList>
    </citation>
    <scope>NUCLEOTIDE SEQUENCE [LARGE SCALE GENOMIC DNA]</scope>
    <source>
        <strain evidence="5">CECT 7477</strain>
    </source>
</reference>
<dbReference type="EMBL" id="JBHSAW010000010">
    <property type="protein sequence ID" value="MFC4097296.1"/>
    <property type="molecule type" value="Genomic_DNA"/>
</dbReference>
<accession>A0ABV8JUI4</accession>
<comment type="caution">
    <text evidence="4">The sequence shown here is derived from an EMBL/GenBank/DDBJ whole genome shotgun (WGS) entry which is preliminary data.</text>
</comment>
<keyword evidence="1" id="KW-1133">Transmembrane helix</keyword>
<dbReference type="Pfam" id="PF16344">
    <property type="entry name" value="FecR_C"/>
    <property type="match status" value="1"/>
</dbReference>
<sequence>MNERIQDIIVKYFSKSASEKELIELTEWLKEESNILLFEEFIRTNYLIDHCMLDFDTDNEKGKVLDKIKSEERRKRKIRRLVFLKYAALLLVLLGGVFTYVFNSGKFYKNEEEKKTVTVPVEDVMPGHDKAILTLENGDEIVLEKEKEVQLKQANQEGERLVYKRNSNIDEEKEIYNFLTIPKGGQFFVQLSDGTKVWLNSDSKLKYPVKFLNGRPRKVELLYGEAYFEVTKGKGSSEGDIASHFLVQSKSQEIDVLGTQFNIKAYQGEKNITTTLVEGRITIASGNAKKTLKPMEQAIIDQESPGSFSIKKVSKVFDEIAWKEGYFSFRQKSIEDIMMVLSRWYDVEYTFQDSQKRTKTFTGVLDRGNTISQILINIQKTNEINYKIKDKTVIID</sequence>
<name>A0ABV8JUI4_9FLAO</name>
<evidence type="ECO:0000313" key="5">
    <source>
        <dbReference type="Proteomes" id="UP001595814"/>
    </source>
</evidence>